<dbReference type="AlphaFoldDB" id="A0A4R3I2T0"/>
<proteinExistence type="predicted"/>
<sequence length="120" mass="14169">MNQELVFDPQTEGQRDLVWWLYIGHGLSLVLSLGLLSWVPLIINYVKRDDARGTFLYSHHSWQIRSFWWYLLWMFVGGVLFLTFVGIPLAWLIWFIAPIWKAYRLIKGFLDLGANKPMPV</sequence>
<keyword evidence="1" id="KW-0472">Membrane</keyword>
<keyword evidence="1" id="KW-1133">Transmembrane helix</keyword>
<evidence type="ECO:0000313" key="3">
    <source>
        <dbReference type="Proteomes" id="UP000295382"/>
    </source>
</evidence>
<accession>A0A4R3I2T0</accession>
<dbReference type="EMBL" id="SLZQ01000001">
    <property type="protein sequence ID" value="TCS39101.1"/>
    <property type="molecule type" value="Genomic_DNA"/>
</dbReference>
<evidence type="ECO:0000313" key="2">
    <source>
        <dbReference type="EMBL" id="TCS39101.1"/>
    </source>
</evidence>
<gene>
    <name evidence="2" type="ORF">EDC30_10151</name>
</gene>
<name>A0A4R3I2T0_PAULE</name>
<protein>
    <submittedName>
        <fullName evidence="2">Putative membrane protein</fullName>
    </submittedName>
</protein>
<reference evidence="2 3" key="1">
    <citation type="submission" date="2019-03" db="EMBL/GenBank/DDBJ databases">
        <title>Genomic Encyclopedia of Type Strains, Phase IV (KMG-IV): sequencing the most valuable type-strain genomes for metagenomic binning, comparative biology and taxonomic classification.</title>
        <authorList>
            <person name="Goeker M."/>
        </authorList>
    </citation>
    <scope>NUCLEOTIDE SEQUENCE [LARGE SCALE GENOMIC DNA]</scope>
    <source>
        <strain evidence="2 3">DSM 7445</strain>
    </source>
</reference>
<dbReference type="OrthoDB" id="5405464at2"/>
<keyword evidence="1" id="KW-0812">Transmembrane</keyword>
<evidence type="ECO:0000256" key="1">
    <source>
        <dbReference type="SAM" id="Phobius"/>
    </source>
</evidence>
<dbReference type="RefSeq" id="WP_132256224.1">
    <property type="nucleotide sequence ID" value="NZ_SLZQ01000001.1"/>
</dbReference>
<feature type="transmembrane region" description="Helical" evidence="1">
    <location>
        <begin position="20"/>
        <end position="46"/>
    </location>
</feature>
<comment type="caution">
    <text evidence="2">The sequence shown here is derived from an EMBL/GenBank/DDBJ whole genome shotgun (WGS) entry which is preliminary data.</text>
</comment>
<feature type="transmembrane region" description="Helical" evidence="1">
    <location>
        <begin position="67"/>
        <end position="97"/>
    </location>
</feature>
<dbReference type="Proteomes" id="UP000295382">
    <property type="component" value="Unassembled WGS sequence"/>
</dbReference>
<organism evidence="2 3">
    <name type="scientific">Paucimonas lemoignei</name>
    <name type="common">Pseudomonas lemoignei</name>
    <dbReference type="NCBI Taxonomy" id="29443"/>
    <lineage>
        <taxon>Bacteria</taxon>
        <taxon>Pseudomonadati</taxon>
        <taxon>Pseudomonadota</taxon>
        <taxon>Betaproteobacteria</taxon>
        <taxon>Burkholderiales</taxon>
        <taxon>Burkholderiaceae</taxon>
        <taxon>Paucimonas</taxon>
    </lineage>
</organism>
<keyword evidence="3" id="KW-1185">Reference proteome</keyword>